<dbReference type="RefSeq" id="WP_011473125.1">
    <property type="nucleotide sequence ID" value="NC_007925.1"/>
</dbReference>
<dbReference type="OrthoDB" id="8138512at2"/>
<reference evidence="1" key="1">
    <citation type="submission" date="2006-03" db="EMBL/GenBank/DDBJ databases">
        <title>Complete sequence of Rhodopseudomonas palustris BisB18.</title>
        <authorList>
            <consortium name="US DOE Joint Genome Institute"/>
            <person name="Copeland A."/>
            <person name="Lucas S."/>
            <person name="Lapidus A."/>
            <person name="Barry K."/>
            <person name="Detter J.C."/>
            <person name="Glavina del Rio T."/>
            <person name="Hammon N."/>
            <person name="Israni S."/>
            <person name="Dalin E."/>
            <person name="Tice H."/>
            <person name="Pitluck S."/>
            <person name="Chain P."/>
            <person name="Malfatti S."/>
            <person name="Shin M."/>
            <person name="Vergez L."/>
            <person name="Schmutz J."/>
            <person name="Larimer F."/>
            <person name="Land M."/>
            <person name="Hauser L."/>
            <person name="Pelletier D.A."/>
            <person name="Kyrpides N."/>
            <person name="Anderson I."/>
            <person name="Oda Y."/>
            <person name="Harwood C.S."/>
            <person name="Richardson P."/>
        </authorList>
    </citation>
    <scope>NUCLEOTIDE SEQUENCE [LARGE SCALE GENOMIC DNA]</scope>
    <source>
        <strain evidence="1">BisB18</strain>
    </source>
</reference>
<protein>
    <recommendedName>
        <fullName evidence="2">Phasin domain-containing protein</fullName>
    </recommendedName>
</protein>
<evidence type="ECO:0008006" key="2">
    <source>
        <dbReference type="Google" id="ProtNLM"/>
    </source>
</evidence>
<dbReference type="AlphaFoldDB" id="Q214F7"/>
<dbReference type="eggNOG" id="ENOG5032WXZ">
    <property type="taxonomic scope" value="Bacteria"/>
</dbReference>
<sequence length="136" mass="14838">MSDRNDSDSVVLFPQILQPAAALKTIAPVSVKFWESQEVVLSGIKQYSDGWLARRQQGTREAIEAAKRMGEAATPVDALREYQDWLNGAVRRLIEDGTDFQRHVLSAGTQATAGLSAEVETAAKSASRAYQEQSNG</sequence>
<accession>Q214F7</accession>
<dbReference type="EMBL" id="CP000301">
    <property type="protein sequence ID" value="ABD88229.1"/>
    <property type="molecule type" value="Genomic_DNA"/>
</dbReference>
<dbReference type="KEGG" id="rpc:RPC_2680"/>
<dbReference type="HOGENOM" id="CLU_1979851_0_0_5"/>
<name>Q214F7_RHOPB</name>
<organism evidence="1">
    <name type="scientific">Rhodopseudomonas palustris (strain BisB18)</name>
    <dbReference type="NCBI Taxonomy" id="316056"/>
    <lineage>
        <taxon>Bacteria</taxon>
        <taxon>Pseudomonadati</taxon>
        <taxon>Pseudomonadota</taxon>
        <taxon>Alphaproteobacteria</taxon>
        <taxon>Hyphomicrobiales</taxon>
        <taxon>Nitrobacteraceae</taxon>
        <taxon>Rhodopseudomonas</taxon>
    </lineage>
</organism>
<evidence type="ECO:0000313" key="1">
    <source>
        <dbReference type="EMBL" id="ABD88229.1"/>
    </source>
</evidence>
<proteinExistence type="predicted"/>
<gene>
    <name evidence="1" type="ordered locus">RPC_2680</name>
</gene>